<evidence type="ECO:0000313" key="4">
    <source>
        <dbReference type="Proteomes" id="UP000663832"/>
    </source>
</evidence>
<dbReference type="EMBL" id="CAJNOM010000263">
    <property type="protein sequence ID" value="CAF1297964.1"/>
    <property type="molecule type" value="Genomic_DNA"/>
</dbReference>
<evidence type="ECO:0000313" key="3">
    <source>
        <dbReference type="EMBL" id="CAF1297964.1"/>
    </source>
</evidence>
<dbReference type="EMBL" id="CAJNOI010000212">
    <property type="protein sequence ID" value="CAF1187034.1"/>
    <property type="molecule type" value="Genomic_DNA"/>
</dbReference>
<accession>A0A815DJR0</accession>
<comment type="caution">
    <text evidence="3">The sequence shown here is derived from an EMBL/GenBank/DDBJ whole genome shotgun (WGS) entry which is preliminary data.</text>
</comment>
<feature type="region of interest" description="Disordered" evidence="1">
    <location>
        <begin position="81"/>
        <end position="121"/>
    </location>
</feature>
<protein>
    <submittedName>
        <fullName evidence="3">Uncharacterized protein</fullName>
    </submittedName>
</protein>
<gene>
    <name evidence="2" type="ORF">BJG266_LOCUS26110</name>
    <name evidence="3" type="ORF">QVE165_LOCUS31078</name>
</gene>
<feature type="compositionally biased region" description="Polar residues" evidence="1">
    <location>
        <begin position="110"/>
        <end position="121"/>
    </location>
</feature>
<dbReference type="AlphaFoldDB" id="A0A815DJR0"/>
<organism evidence="3 4">
    <name type="scientific">Adineta steineri</name>
    <dbReference type="NCBI Taxonomy" id="433720"/>
    <lineage>
        <taxon>Eukaryota</taxon>
        <taxon>Metazoa</taxon>
        <taxon>Spiralia</taxon>
        <taxon>Gnathifera</taxon>
        <taxon>Rotifera</taxon>
        <taxon>Eurotatoria</taxon>
        <taxon>Bdelloidea</taxon>
        <taxon>Adinetida</taxon>
        <taxon>Adinetidae</taxon>
        <taxon>Adineta</taxon>
    </lineage>
</organism>
<dbReference type="OrthoDB" id="10338947at2759"/>
<evidence type="ECO:0000313" key="2">
    <source>
        <dbReference type="EMBL" id="CAF1187034.1"/>
    </source>
</evidence>
<dbReference type="Proteomes" id="UP000663832">
    <property type="component" value="Unassembled WGS sequence"/>
</dbReference>
<keyword evidence="4" id="KW-1185">Reference proteome</keyword>
<evidence type="ECO:0000256" key="1">
    <source>
        <dbReference type="SAM" id="MobiDB-lite"/>
    </source>
</evidence>
<name>A0A815DJR0_9BILA</name>
<dbReference type="Proteomes" id="UP000663877">
    <property type="component" value="Unassembled WGS sequence"/>
</dbReference>
<proteinExistence type="predicted"/>
<reference evidence="3" key="1">
    <citation type="submission" date="2021-02" db="EMBL/GenBank/DDBJ databases">
        <authorList>
            <person name="Nowell W R."/>
        </authorList>
    </citation>
    <scope>NUCLEOTIDE SEQUENCE</scope>
</reference>
<sequence>MFSEYRLELLLQRRVLYKDLRERIITSNNANYNERRVKDAQVRVNETTTQVKIIGILLEYINNQQCSTLVINQTTEHPMLPINDGHDKHNAYDRLDEHNFNDEFDLSPTREMNTPSPQNPQ</sequence>
<feature type="compositionally biased region" description="Basic and acidic residues" evidence="1">
    <location>
        <begin position="84"/>
        <end position="101"/>
    </location>
</feature>